<evidence type="ECO:0000313" key="5">
    <source>
        <dbReference type="Proteomes" id="UP001203512"/>
    </source>
</evidence>
<dbReference type="SUPFAM" id="SSF53474">
    <property type="entry name" value="alpha/beta-Hydrolases"/>
    <property type="match status" value="1"/>
</dbReference>
<dbReference type="InterPro" id="IPR013094">
    <property type="entry name" value="AB_hydrolase_3"/>
</dbReference>
<proteinExistence type="inferred from homology"/>
<dbReference type="EMBL" id="JALKHS010000018">
    <property type="protein sequence ID" value="MCK0533118.1"/>
    <property type="molecule type" value="Genomic_DNA"/>
</dbReference>
<dbReference type="PANTHER" id="PTHR48081:SF30">
    <property type="entry name" value="ACETYL-HYDROLASE LIPR-RELATED"/>
    <property type="match status" value="1"/>
</dbReference>
<dbReference type="RefSeq" id="WP_247234171.1">
    <property type="nucleotide sequence ID" value="NZ_JALKHS010000018.1"/>
</dbReference>
<protein>
    <submittedName>
        <fullName evidence="4">Alpha/beta hydrolase</fullName>
    </submittedName>
</protein>
<comment type="caution">
    <text evidence="4">The sequence shown here is derived from an EMBL/GenBank/DDBJ whole genome shotgun (WGS) entry which is preliminary data.</text>
</comment>
<evidence type="ECO:0000313" key="4">
    <source>
        <dbReference type="EMBL" id="MCK0533118.1"/>
    </source>
</evidence>
<evidence type="ECO:0000259" key="3">
    <source>
        <dbReference type="Pfam" id="PF07859"/>
    </source>
</evidence>
<evidence type="ECO:0000256" key="2">
    <source>
        <dbReference type="ARBA" id="ARBA00022801"/>
    </source>
</evidence>
<dbReference type="Gene3D" id="3.40.50.1820">
    <property type="entry name" value="alpha/beta hydrolase"/>
    <property type="match status" value="1"/>
</dbReference>
<dbReference type="Proteomes" id="UP001203512">
    <property type="component" value="Unassembled WGS sequence"/>
</dbReference>
<dbReference type="InterPro" id="IPR029058">
    <property type="entry name" value="AB_hydrolase_fold"/>
</dbReference>
<sequence>MRHVKKLAGLLALCAVQGTGFTQTPPAKPNPIETDGTVNVPAFRLPPSVYLSEEAKKALPRRPLDANDMLTQLIEKKRVPATREMMTRGGASMVRKLAEEYRVNYREVTVGGVHGYLITPDKRSGRNKNGNILINLPGGGFIVANAAAGGLQESIPLAGRTGFEVLTIDYRQAPEAVFPAASEDVAAVYRELLKTRKASQIGIFGSSAGGLLTAQAIAWFQHVKLPAPGAAGIFCASADARWAGDSWYTFKPMQGLTTPATLDERFYYGNHDLLDPLMSPIMSSDTLRYFPATLLVTSTRAGEVSAAVNTHRELIKAKVKADLHVWDGLDHCFFANQNLPEAQEALDVMTDFFQKNLRR</sequence>
<gene>
    <name evidence="4" type="ORF">MU848_16130</name>
</gene>
<dbReference type="Pfam" id="PF07859">
    <property type="entry name" value="Abhydrolase_3"/>
    <property type="match status" value="1"/>
</dbReference>
<feature type="domain" description="Alpha/beta hydrolase fold-3" evidence="3">
    <location>
        <begin position="136"/>
        <end position="334"/>
    </location>
</feature>
<dbReference type="PANTHER" id="PTHR48081">
    <property type="entry name" value="AB HYDROLASE SUPERFAMILY PROTEIN C4A8.06C"/>
    <property type="match status" value="1"/>
</dbReference>
<reference evidence="4 5" key="1">
    <citation type="submission" date="2022-04" db="EMBL/GenBank/DDBJ databases">
        <authorList>
            <person name="Huq M.A."/>
        </authorList>
    </citation>
    <scope>NUCLEOTIDE SEQUENCE [LARGE SCALE GENOMIC DNA]</scope>
    <source>
        <strain evidence="4 5">MAH-33</strain>
    </source>
</reference>
<comment type="similarity">
    <text evidence="1">Belongs to the 'GDXG' lipolytic enzyme family.</text>
</comment>
<name>A0ABT0E1B2_9SPHN</name>
<organism evidence="4 5">
    <name type="scientific">Sphingobium agri</name>
    <dbReference type="NCBI Taxonomy" id="2933566"/>
    <lineage>
        <taxon>Bacteria</taxon>
        <taxon>Pseudomonadati</taxon>
        <taxon>Pseudomonadota</taxon>
        <taxon>Alphaproteobacteria</taxon>
        <taxon>Sphingomonadales</taxon>
        <taxon>Sphingomonadaceae</taxon>
        <taxon>Sphingobium</taxon>
    </lineage>
</organism>
<evidence type="ECO:0000256" key="1">
    <source>
        <dbReference type="ARBA" id="ARBA00010515"/>
    </source>
</evidence>
<dbReference type="GO" id="GO:0016787">
    <property type="term" value="F:hydrolase activity"/>
    <property type="evidence" value="ECO:0007669"/>
    <property type="project" value="UniProtKB-KW"/>
</dbReference>
<keyword evidence="5" id="KW-1185">Reference proteome</keyword>
<keyword evidence="2 4" id="KW-0378">Hydrolase</keyword>
<dbReference type="InterPro" id="IPR050300">
    <property type="entry name" value="GDXG_lipolytic_enzyme"/>
</dbReference>
<accession>A0ABT0E1B2</accession>